<dbReference type="PANTHER" id="PTHR46458:SF6">
    <property type="entry name" value="GLOBIN FAMILY PROFILE DOMAIN-CONTAINING PROTEIN"/>
    <property type="match status" value="1"/>
</dbReference>
<dbReference type="InterPro" id="IPR000971">
    <property type="entry name" value="Globin"/>
</dbReference>
<keyword evidence="4" id="KW-0813">Transport</keyword>
<dbReference type="GO" id="GO:0005344">
    <property type="term" value="F:oxygen carrier activity"/>
    <property type="evidence" value="ECO:0007669"/>
    <property type="project" value="UniProtKB-KW"/>
</dbReference>
<evidence type="ECO:0000313" key="7">
    <source>
        <dbReference type="Proteomes" id="UP001177023"/>
    </source>
</evidence>
<dbReference type="GO" id="GO:0019825">
    <property type="term" value="F:oxygen binding"/>
    <property type="evidence" value="ECO:0007669"/>
    <property type="project" value="InterPro"/>
</dbReference>
<comment type="similarity">
    <text evidence="4">Belongs to the globin family.</text>
</comment>
<comment type="caution">
    <text evidence="6">The sequence shown here is derived from an EMBL/GenBank/DDBJ whole genome shotgun (WGS) entry which is preliminary data.</text>
</comment>
<keyword evidence="2" id="KW-0479">Metal-binding</keyword>
<dbReference type="CDD" id="cd01040">
    <property type="entry name" value="Mb-like"/>
    <property type="match status" value="1"/>
</dbReference>
<keyword evidence="1 4" id="KW-0349">Heme</keyword>
<feature type="non-terminal residue" evidence="6">
    <location>
        <position position="360"/>
    </location>
</feature>
<dbReference type="PANTHER" id="PTHR46458">
    <property type="entry name" value="BLR2807 PROTEIN"/>
    <property type="match status" value="1"/>
</dbReference>
<dbReference type="Proteomes" id="UP001177023">
    <property type="component" value="Unassembled WGS sequence"/>
</dbReference>
<dbReference type="SUPFAM" id="SSF46458">
    <property type="entry name" value="Globin-like"/>
    <property type="match status" value="1"/>
</dbReference>
<evidence type="ECO:0000256" key="4">
    <source>
        <dbReference type="RuleBase" id="RU000356"/>
    </source>
</evidence>
<keyword evidence="4" id="KW-0561">Oxygen transport</keyword>
<evidence type="ECO:0000256" key="2">
    <source>
        <dbReference type="ARBA" id="ARBA00022723"/>
    </source>
</evidence>
<feature type="domain" description="Globin" evidence="5">
    <location>
        <begin position="108"/>
        <end position="194"/>
    </location>
</feature>
<organism evidence="6 7">
    <name type="scientific">Mesorhabditis spiculigera</name>
    <dbReference type="NCBI Taxonomy" id="96644"/>
    <lineage>
        <taxon>Eukaryota</taxon>
        <taxon>Metazoa</taxon>
        <taxon>Ecdysozoa</taxon>
        <taxon>Nematoda</taxon>
        <taxon>Chromadorea</taxon>
        <taxon>Rhabditida</taxon>
        <taxon>Rhabditina</taxon>
        <taxon>Rhabditomorpha</taxon>
        <taxon>Rhabditoidea</taxon>
        <taxon>Rhabditidae</taxon>
        <taxon>Mesorhabditinae</taxon>
        <taxon>Mesorhabditis</taxon>
    </lineage>
</organism>
<dbReference type="GO" id="GO:0046872">
    <property type="term" value="F:metal ion binding"/>
    <property type="evidence" value="ECO:0007669"/>
    <property type="project" value="UniProtKB-KW"/>
</dbReference>
<reference evidence="6" key="1">
    <citation type="submission" date="2023-06" db="EMBL/GenBank/DDBJ databases">
        <authorList>
            <person name="Delattre M."/>
        </authorList>
    </citation>
    <scope>NUCLEOTIDE SEQUENCE</scope>
    <source>
        <strain evidence="6">AF72</strain>
    </source>
</reference>
<keyword evidence="3" id="KW-0408">Iron</keyword>
<accession>A0AA36D997</accession>
<protein>
    <recommendedName>
        <fullName evidence="5">Globin domain-containing protein</fullName>
    </recommendedName>
</protein>
<keyword evidence="7" id="KW-1185">Reference proteome</keyword>
<dbReference type="InterPro" id="IPR050532">
    <property type="entry name" value="Globin-like_OT"/>
</dbReference>
<dbReference type="AlphaFoldDB" id="A0AA36D997"/>
<dbReference type="Gene3D" id="1.10.490.10">
    <property type="entry name" value="Globins"/>
    <property type="match status" value="2"/>
</dbReference>
<evidence type="ECO:0000313" key="6">
    <source>
        <dbReference type="EMBL" id="CAJ0582059.1"/>
    </source>
</evidence>
<dbReference type="InterPro" id="IPR009050">
    <property type="entry name" value="Globin-like_sf"/>
</dbReference>
<gene>
    <name evidence="6" type="ORF">MSPICULIGERA_LOCUS20202</name>
</gene>
<dbReference type="GO" id="GO:0020037">
    <property type="term" value="F:heme binding"/>
    <property type="evidence" value="ECO:0007669"/>
    <property type="project" value="InterPro"/>
</dbReference>
<dbReference type="InterPro" id="IPR044399">
    <property type="entry name" value="Mb-like_M"/>
</dbReference>
<evidence type="ECO:0000256" key="1">
    <source>
        <dbReference type="ARBA" id="ARBA00022617"/>
    </source>
</evidence>
<dbReference type="EMBL" id="CATQJA010002664">
    <property type="protein sequence ID" value="CAJ0582059.1"/>
    <property type="molecule type" value="Genomic_DNA"/>
</dbReference>
<dbReference type="InterPro" id="IPR012292">
    <property type="entry name" value="Globin/Proto"/>
</dbReference>
<dbReference type="Pfam" id="PF00042">
    <property type="entry name" value="Globin"/>
    <property type="match status" value="1"/>
</dbReference>
<evidence type="ECO:0000256" key="3">
    <source>
        <dbReference type="ARBA" id="ARBA00023004"/>
    </source>
</evidence>
<proteinExistence type="inferred from homology"/>
<name>A0AA36D997_9BILA</name>
<sequence>MDVVTQSVDLVTINPHPWRLKRLTKHGSSILDTSYDTEPESDSEVDFEIRGSDLARAHWIQMHKVNKQTAVIEQTFLELLKSYRHLRPVWPFGRRIDPEDESWEEHLSQDIYFKNHCGAIQAAFTMLMEHKDEPGCVSRLLNEIGAHHFYYDATESHFECFQVAFMAALKKKCTGSCRLDDEIESSWKTFLGEVKVKISEGIAIQRVNYLRIAVTSSEIAEVRQQWHTITEYGVEKAGLVLCKEAMLNYKALLHQYGLENQIADVDKDEETLHQFVKMTMAAFQTSVSCWTTNDGFMGLPALLKEYVMQCMLLDVCPTLLRKAVQHGLVKMLKKILGGDEVSEQIEQMWKKMYRVVEQVN</sequence>
<evidence type="ECO:0000259" key="5">
    <source>
        <dbReference type="Pfam" id="PF00042"/>
    </source>
</evidence>